<dbReference type="AlphaFoldDB" id="A0AAV4W648"/>
<gene>
    <name evidence="2" type="ORF">CEXT_366781</name>
</gene>
<sequence length="164" mass="19318">MDIELNWSWTKLDMDIGLKWSWTKLDMDMDMNGDCWEVKVEQQRKSLTEMRYRLVIHSPGTFGKPRVCSDARSPSKSAHFLLFPPRYPPRQHDRQNSSSSKSRGAPKCFGFSHTKDGTHLGRRRPWQQKLERLWLRNREKKGKSEEEEENIQPLSGKDFASNTH</sequence>
<accession>A0AAV4W648</accession>
<feature type="region of interest" description="Disordered" evidence="1">
    <location>
        <begin position="79"/>
        <end position="124"/>
    </location>
</feature>
<evidence type="ECO:0000313" key="3">
    <source>
        <dbReference type="Proteomes" id="UP001054945"/>
    </source>
</evidence>
<proteinExistence type="predicted"/>
<dbReference type="Proteomes" id="UP001054945">
    <property type="component" value="Unassembled WGS sequence"/>
</dbReference>
<comment type="caution">
    <text evidence="2">The sequence shown here is derived from an EMBL/GenBank/DDBJ whole genome shotgun (WGS) entry which is preliminary data.</text>
</comment>
<evidence type="ECO:0000256" key="1">
    <source>
        <dbReference type="SAM" id="MobiDB-lite"/>
    </source>
</evidence>
<evidence type="ECO:0000313" key="2">
    <source>
        <dbReference type="EMBL" id="GIY77858.1"/>
    </source>
</evidence>
<feature type="region of interest" description="Disordered" evidence="1">
    <location>
        <begin position="137"/>
        <end position="164"/>
    </location>
</feature>
<organism evidence="2 3">
    <name type="scientific">Caerostris extrusa</name>
    <name type="common">Bark spider</name>
    <name type="synonym">Caerostris bankana</name>
    <dbReference type="NCBI Taxonomy" id="172846"/>
    <lineage>
        <taxon>Eukaryota</taxon>
        <taxon>Metazoa</taxon>
        <taxon>Ecdysozoa</taxon>
        <taxon>Arthropoda</taxon>
        <taxon>Chelicerata</taxon>
        <taxon>Arachnida</taxon>
        <taxon>Araneae</taxon>
        <taxon>Araneomorphae</taxon>
        <taxon>Entelegynae</taxon>
        <taxon>Araneoidea</taxon>
        <taxon>Araneidae</taxon>
        <taxon>Caerostris</taxon>
    </lineage>
</organism>
<reference evidence="2 3" key="1">
    <citation type="submission" date="2021-06" db="EMBL/GenBank/DDBJ databases">
        <title>Caerostris extrusa draft genome.</title>
        <authorList>
            <person name="Kono N."/>
            <person name="Arakawa K."/>
        </authorList>
    </citation>
    <scope>NUCLEOTIDE SEQUENCE [LARGE SCALE GENOMIC DNA]</scope>
</reference>
<dbReference type="EMBL" id="BPLR01015690">
    <property type="protein sequence ID" value="GIY77858.1"/>
    <property type="molecule type" value="Genomic_DNA"/>
</dbReference>
<keyword evidence="3" id="KW-1185">Reference proteome</keyword>
<protein>
    <submittedName>
        <fullName evidence="2">Uncharacterized protein</fullName>
    </submittedName>
</protein>
<name>A0AAV4W648_CAEEX</name>